<gene>
    <name evidence="3" type="ORF">FCN18_17580</name>
</gene>
<dbReference type="InterPro" id="IPR003615">
    <property type="entry name" value="HNH_nuc"/>
</dbReference>
<evidence type="ECO:0000313" key="3">
    <source>
        <dbReference type="EMBL" id="TKG69932.1"/>
    </source>
</evidence>
<reference evidence="3 4" key="1">
    <citation type="journal article" date="2015" name="Antonie Van Leeuwenhoek">
        <title>Prauserella endophytica sp. nov., an endophytic actinobacterium isolated from Tamarix taklamakanensis.</title>
        <authorList>
            <person name="Liu J.M."/>
            <person name="Habden X."/>
            <person name="Guo L."/>
            <person name="Tuo L."/>
            <person name="Jiang Z.K."/>
            <person name="Liu S.W."/>
            <person name="Liu X.F."/>
            <person name="Chen L."/>
            <person name="Li R.F."/>
            <person name="Zhang Y.Q."/>
            <person name="Sun C.H."/>
        </authorList>
    </citation>
    <scope>NUCLEOTIDE SEQUENCE [LARGE SCALE GENOMIC DNA]</scope>
    <source>
        <strain evidence="3 4">CGMCC 4.7182</strain>
    </source>
</reference>
<feature type="region of interest" description="Disordered" evidence="1">
    <location>
        <begin position="422"/>
        <end position="468"/>
    </location>
</feature>
<feature type="region of interest" description="Disordered" evidence="1">
    <location>
        <begin position="226"/>
        <end position="250"/>
    </location>
</feature>
<evidence type="ECO:0000313" key="4">
    <source>
        <dbReference type="Proteomes" id="UP000309992"/>
    </source>
</evidence>
<protein>
    <submittedName>
        <fullName evidence="3">DUF222 domain-containing protein</fullName>
    </submittedName>
</protein>
<feature type="compositionally biased region" description="Basic residues" evidence="1">
    <location>
        <begin position="422"/>
        <end position="455"/>
    </location>
</feature>
<accession>A0ABY2S4E8</accession>
<evidence type="ECO:0000259" key="2">
    <source>
        <dbReference type="SMART" id="SM00507"/>
    </source>
</evidence>
<sequence>MVSNTCSIHSAIVRHVDTTTTLTAPSRLTDAELATELVECEATLRRQYSRMLTMLGEAERRDIARKLGYRGLFAFLKEELRLSTRDSHARLREVAATEPIRTITGEVRPAPLAATGAALATARISREHLRDITTVFSRAPAELTVGERIEAERSLLALAAQAAPETVRKAGRELLASWTTRTELPSPEDLASPRREFRYRYSSAGHMEFSGSLDRETAATLQSLLAPLAKPRPRDEHGSRDPRSASRRRGDALAEIIEAASRADELTVQGGERAVLTATISLRDLEDRTFRAIFDVPGITSLDELRRLACESHVVPAIFGAPGEVLYLGRSSPHATKAQRRALALRDGGCAFPGCTRSPKWCAPHHVDWWPRGDAPTDIDTMVLVCGRHHRMLHHTDWQVRINRGDGLPEFVPPAWRDSRRRPMRNTAHRVSTRRAGPSRRIRCHQRASTKHKAAGKAGRTTTERKKA</sequence>
<evidence type="ECO:0000256" key="1">
    <source>
        <dbReference type="SAM" id="MobiDB-lite"/>
    </source>
</evidence>
<dbReference type="CDD" id="cd00085">
    <property type="entry name" value="HNHc"/>
    <property type="match status" value="1"/>
</dbReference>
<feature type="domain" description="HNH nuclease" evidence="2">
    <location>
        <begin position="338"/>
        <end position="391"/>
    </location>
</feature>
<feature type="compositionally biased region" description="Basic and acidic residues" evidence="1">
    <location>
        <begin position="232"/>
        <end position="250"/>
    </location>
</feature>
<name>A0ABY2S4E8_9PSEU</name>
<organism evidence="3 4">
    <name type="scientific">Prauserella endophytica</name>
    <dbReference type="NCBI Taxonomy" id="1592324"/>
    <lineage>
        <taxon>Bacteria</taxon>
        <taxon>Bacillati</taxon>
        <taxon>Actinomycetota</taxon>
        <taxon>Actinomycetes</taxon>
        <taxon>Pseudonocardiales</taxon>
        <taxon>Pseudonocardiaceae</taxon>
        <taxon>Prauserella</taxon>
        <taxon>Prauserella coralliicola group</taxon>
    </lineage>
</organism>
<dbReference type="Proteomes" id="UP000309992">
    <property type="component" value="Unassembled WGS sequence"/>
</dbReference>
<proteinExistence type="predicted"/>
<dbReference type="InterPro" id="IPR003870">
    <property type="entry name" value="DUF222"/>
</dbReference>
<comment type="caution">
    <text evidence="3">The sequence shown here is derived from an EMBL/GenBank/DDBJ whole genome shotgun (WGS) entry which is preliminary data.</text>
</comment>
<dbReference type="Pfam" id="PF02720">
    <property type="entry name" value="DUF222"/>
    <property type="match status" value="1"/>
</dbReference>
<keyword evidence="4" id="KW-1185">Reference proteome</keyword>
<dbReference type="EMBL" id="SWMS01000009">
    <property type="protein sequence ID" value="TKG69932.1"/>
    <property type="molecule type" value="Genomic_DNA"/>
</dbReference>
<dbReference type="SMART" id="SM00507">
    <property type="entry name" value="HNHc"/>
    <property type="match status" value="1"/>
</dbReference>